<evidence type="ECO:0000313" key="6">
    <source>
        <dbReference type="Proteomes" id="UP000685013"/>
    </source>
</evidence>
<dbReference type="PANTHER" id="PTHR31675">
    <property type="entry name" value="PROTEIN YABBY 6-RELATED"/>
    <property type="match status" value="1"/>
</dbReference>
<feature type="non-terminal residue" evidence="5">
    <location>
        <position position="1"/>
    </location>
</feature>
<dbReference type="AlphaFoldDB" id="A0AAV6NH66"/>
<dbReference type="GO" id="GO:0005634">
    <property type="term" value="C:nucleus"/>
    <property type="evidence" value="ECO:0007669"/>
    <property type="project" value="UniProtKB-SubCell"/>
</dbReference>
<comment type="caution">
    <text evidence="5">The sequence shown here is derived from an EMBL/GenBank/DDBJ whole genome shotgun (WGS) entry which is preliminary data.</text>
</comment>
<dbReference type="InterPro" id="IPR056775">
    <property type="entry name" value="YABBY_C"/>
</dbReference>
<evidence type="ECO:0000256" key="1">
    <source>
        <dbReference type="ARBA" id="ARBA00004123"/>
    </source>
</evidence>
<dbReference type="InterPro" id="IPR056776">
    <property type="entry name" value="YABBY_N"/>
</dbReference>
<reference evidence="5 6" key="1">
    <citation type="journal article" date="2021" name="Hortic Res">
        <title>The domestication of Cucurbita argyrosperma as revealed by the genome of its wild relative.</title>
        <authorList>
            <person name="Barrera-Redondo J."/>
            <person name="Sanchez-de la Vega G."/>
            <person name="Aguirre-Liguori J.A."/>
            <person name="Castellanos-Morales G."/>
            <person name="Gutierrez-Guerrero Y.T."/>
            <person name="Aguirre-Dugua X."/>
            <person name="Aguirre-Planter E."/>
            <person name="Tenaillon M.I."/>
            <person name="Lira-Saade R."/>
            <person name="Eguiarte L.E."/>
        </authorList>
    </citation>
    <scope>NUCLEOTIDE SEQUENCE [LARGE SCALE GENOMIC DNA]</scope>
    <source>
        <strain evidence="5">JBR-2021</strain>
    </source>
</reference>
<sequence>MSSTLEHLLPDPSEQIRYVQCGLCSTILLVNVPYSNLSMVVSVRCGNCTGLLSVNMAKPSFIPFDLLTSLSHNLPKEPFQDLNVQKHLCLDNLNNTSDLLTSYHNIIQNHEDDEDDAIIIPPTPVVNKPPEKKQRAPSAYNQFIKEEIRRLKAENPGMAHKEAFKTAAKNWAHLPPVNGEGDHVGSGRKGKSLISFQYMNPSLEITSAFSELLKM</sequence>
<protein>
    <submittedName>
        <fullName evidence="5">Axial regulator YABBY 4</fullName>
    </submittedName>
</protein>
<gene>
    <name evidence="5" type="primary">YAB4-1</name>
    <name evidence="5" type="ORF">SDJN03_08001</name>
</gene>
<keyword evidence="6" id="KW-1185">Reference proteome</keyword>
<dbReference type="Pfam" id="PF04690">
    <property type="entry name" value="YABBY"/>
    <property type="match status" value="1"/>
</dbReference>
<dbReference type="GO" id="GO:0048481">
    <property type="term" value="P:plant ovule development"/>
    <property type="evidence" value="ECO:0007669"/>
    <property type="project" value="TreeGrafter"/>
</dbReference>
<proteinExistence type="predicted"/>
<comment type="subcellular location">
    <subcellularLocation>
        <location evidence="1">Nucleus</location>
    </subcellularLocation>
</comment>
<feature type="domain" description="YABBY N-terminal" evidence="4">
    <location>
        <begin position="12"/>
        <end position="61"/>
    </location>
</feature>
<dbReference type="GO" id="GO:0045165">
    <property type="term" value="P:cell fate commitment"/>
    <property type="evidence" value="ECO:0007669"/>
    <property type="project" value="TreeGrafter"/>
</dbReference>
<accession>A0AAV6NH66</accession>
<keyword evidence="2" id="KW-0539">Nucleus</keyword>
<dbReference type="EMBL" id="JAGKQH010000005">
    <property type="protein sequence ID" value="KAG6598223.1"/>
    <property type="molecule type" value="Genomic_DNA"/>
</dbReference>
<organism evidence="5 6">
    <name type="scientific">Cucurbita argyrosperma subsp. sororia</name>
    <dbReference type="NCBI Taxonomy" id="37648"/>
    <lineage>
        <taxon>Eukaryota</taxon>
        <taxon>Viridiplantae</taxon>
        <taxon>Streptophyta</taxon>
        <taxon>Embryophyta</taxon>
        <taxon>Tracheophyta</taxon>
        <taxon>Spermatophyta</taxon>
        <taxon>Magnoliopsida</taxon>
        <taxon>eudicotyledons</taxon>
        <taxon>Gunneridae</taxon>
        <taxon>Pentapetalae</taxon>
        <taxon>rosids</taxon>
        <taxon>fabids</taxon>
        <taxon>Cucurbitales</taxon>
        <taxon>Cucurbitaceae</taxon>
        <taxon>Cucurbiteae</taxon>
        <taxon>Cucurbita</taxon>
    </lineage>
</organism>
<dbReference type="CDD" id="cd00084">
    <property type="entry name" value="HMG-box_SF"/>
    <property type="match status" value="1"/>
</dbReference>
<dbReference type="Proteomes" id="UP000685013">
    <property type="component" value="Chromosome 5"/>
</dbReference>
<dbReference type="PANTHER" id="PTHR31675:SF8">
    <property type="entry name" value="AXIAL REGULATOR YABBY 4"/>
    <property type="match status" value="1"/>
</dbReference>
<dbReference type="Pfam" id="PF24868">
    <property type="entry name" value="YABBY_N"/>
    <property type="match status" value="1"/>
</dbReference>
<name>A0AAV6NH66_9ROSI</name>
<dbReference type="InterPro" id="IPR006780">
    <property type="entry name" value="YABBY"/>
</dbReference>
<evidence type="ECO:0000256" key="2">
    <source>
        <dbReference type="ARBA" id="ARBA00023242"/>
    </source>
</evidence>
<dbReference type="GO" id="GO:0009944">
    <property type="term" value="P:polarity specification of adaxial/abaxial axis"/>
    <property type="evidence" value="ECO:0007669"/>
    <property type="project" value="TreeGrafter"/>
</dbReference>
<evidence type="ECO:0000259" key="3">
    <source>
        <dbReference type="Pfam" id="PF04690"/>
    </source>
</evidence>
<feature type="domain" description="YABBY protein C-terminal" evidence="3">
    <location>
        <begin position="119"/>
        <end position="178"/>
    </location>
</feature>
<evidence type="ECO:0000259" key="4">
    <source>
        <dbReference type="Pfam" id="PF24868"/>
    </source>
</evidence>
<evidence type="ECO:0000313" key="5">
    <source>
        <dbReference type="EMBL" id="KAG6598223.1"/>
    </source>
</evidence>